<dbReference type="STRING" id="1305737.GCA_000526355_00431"/>
<dbReference type="Proteomes" id="UP000050421">
    <property type="component" value="Unassembled WGS sequence"/>
</dbReference>
<reference evidence="3 4" key="1">
    <citation type="submission" date="2015-09" db="EMBL/GenBank/DDBJ databases">
        <title>Identification and resolution of microdiversity through metagenomic sequencing of parallel consortia.</title>
        <authorList>
            <person name="Nelson W.C."/>
            <person name="Romine M.F."/>
            <person name="Lindemann S.R."/>
        </authorList>
    </citation>
    <scope>NUCLEOTIDE SEQUENCE [LARGE SCALE GENOMIC DNA]</scope>
    <source>
        <strain evidence="3">HL-49</strain>
    </source>
</reference>
<gene>
    <name evidence="3" type="ORF">HLUCCX10_08815</name>
</gene>
<proteinExistence type="inferred from homology"/>
<dbReference type="Pfam" id="PF02397">
    <property type="entry name" value="Bac_transf"/>
    <property type="match status" value="1"/>
</dbReference>
<evidence type="ECO:0000259" key="2">
    <source>
        <dbReference type="Pfam" id="PF02397"/>
    </source>
</evidence>
<organism evidence="3 4">
    <name type="scientific">Algoriphagus marincola HL-49</name>
    <dbReference type="NCBI Taxonomy" id="1305737"/>
    <lineage>
        <taxon>Bacteria</taxon>
        <taxon>Pseudomonadati</taxon>
        <taxon>Bacteroidota</taxon>
        <taxon>Cytophagia</taxon>
        <taxon>Cytophagales</taxon>
        <taxon>Cyclobacteriaceae</taxon>
        <taxon>Algoriphagus</taxon>
    </lineage>
</organism>
<evidence type="ECO:0000313" key="3">
    <source>
        <dbReference type="EMBL" id="KPQ15692.1"/>
    </source>
</evidence>
<dbReference type="EMBL" id="LJXT01000048">
    <property type="protein sequence ID" value="KPQ15692.1"/>
    <property type="molecule type" value="Genomic_DNA"/>
</dbReference>
<comment type="caution">
    <text evidence="3">The sequence shown here is derived from an EMBL/GenBank/DDBJ whole genome shotgun (WGS) entry which is preliminary data.</text>
</comment>
<dbReference type="PANTHER" id="PTHR30576:SF8">
    <property type="entry name" value="UNDECAPRENYL-PHOSPHATE GALACTOSE PHOSPHOTRANSFERASE"/>
    <property type="match status" value="1"/>
</dbReference>
<dbReference type="GO" id="GO:0016780">
    <property type="term" value="F:phosphotransferase activity, for other substituted phosphate groups"/>
    <property type="evidence" value="ECO:0007669"/>
    <property type="project" value="TreeGrafter"/>
</dbReference>
<evidence type="ECO:0000256" key="1">
    <source>
        <dbReference type="ARBA" id="ARBA00006464"/>
    </source>
</evidence>
<evidence type="ECO:0000313" key="4">
    <source>
        <dbReference type="Proteomes" id="UP000050421"/>
    </source>
</evidence>
<dbReference type="eggNOG" id="COG2148">
    <property type="taxonomic scope" value="Bacteria"/>
</dbReference>
<protein>
    <submittedName>
        <fullName evidence="3">Sugar transferases involved in lipopolysaccharide synthesis</fullName>
    </submittedName>
</protein>
<keyword evidence="3" id="KW-0808">Transferase</keyword>
<comment type="similarity">
    <text evidence="1">Belongs to the bacterial sugar transferase family.</text>
</comment>
<sequence>MWYRKFGKRALDIILAGLLFLVLCPLFLFLFVVLSVAHQGDPFFKQPRPGKNEKVFNILKFKTMTDSCDEHGNLLSDQERLTTLGKFIRKSSLDEIPQLLNVLAGQMSLIGPRPLLVDYLELYNENQKRRHLVLPGVSGWAQINGRNTISWEEKFDFDVWYVENFDLQLDLKILFITFFNVLQGKGVSQTGHVSMGRFEGTRSVKAKISA</sequence>
<dbReference type="InterPro" id="IPR003362">
    <property type="entry name" value="Bact_transf"/>
</dbReference>
<dbReference type="PANTHER" id="PTHR30576">
    <property type="entry name" value="COLANIC BIOSYNTHESIS UDP-GLUCOSE LIPID CARRIER TRANSFERASE"/>
    <property type="match status" value="1"/>
</dbReference>
<dbReference type="OrthoDB" id="9808602at2"/>
<feature type="domain" description="Bacterial sugar transferase" evidence="2">
    <location>
        <begin position="8"/>
        <end position="182"/>
    </location>
</feature>
<dbReference type="PATRIC" id="fig|1305737.6.peg.2392"/>
<name>A0A0P7XHU3_9BACT</name>
<accession>A0A0P7XHU3</accession>
<dbReference type="AlphaFoldDB" id="A0A0P7XHU3"/>